<dbReference type="InterPro" id="IPR041118">
    <property type="entry name" value="Rx_N"/>
</dbReference>
<dbReference type="SUPFAM" id="SSF52540">
    <property type="entry name" value="P-loop containing nucleoside triphosphate hydrolases"/>
    <property type="match status" value="1"/>
</dbReference>
<evidence type="ECO:0000259" key="6">
    <source>
        <dbReference type="Pfam" id="PF23559"/>
    </source>
</evidence>
<feature type="domain" description="NB-ARC" evidence="4">
    <location>
        <begin position="167"/>
        <end position="335"/>
    </location>
</feature>
<dbReference type="InterPro" id="IPR002182">
    <property type="entry name" value="NB-ARC"/>
</dbReference>
<dbReference type="FunFam" id="3.40.50.300:FF:001091">
    <property type="entry name" value="Probable disease resistance protein At1g61300"/>
    <property type="match status" value="1"/>
</dbReference>
<protein>
    <recommendedName>
        <fullName evidence="10">Disease resistance RPP13-like protein 4</fullName>
    </recommendedName>
</protein>
<dbReference type="FunFam" id="1.10.8.430:FF:000003">
    <property type="entry name" value="Probable disease resistance protein At5g66910"/>
    <property type="match status" value="1"/>
</dbReference>
<evidence type="ECO:0008006" key="10">
    <source>
        <dbReference type="Google" id="ProtNLM"/>
    </source>
</evidence>
<dbReference type="Pfam" id="PF18052">
    <property type="entry name" value="Rx_N"/>
    <property type="match status" value="1"/>
</dbReference>
<proteinExistence type="predicted"/>
<evidence type="ECO:0000256" key="3">
    <source>
        <dbReference type="ARBA" id="ARBA00022821"/>
    </source>
</evidence>
<keyword evidence="9" id="KW-1185">Reference proteome</keyword>
<evidence type="ECO:0000313" key="9">
    <source>
        <dbReference type="Proteomes" id="UP000655225"/>
    </source>
</evidence>
<dbReference type="Gene3D" id="3.40.50.300">
    <property type="entry name" value="P-loop containing nucleotide triphosphate hydrolases"/>
    <property type="match status" value="1"/>
</dbReference>
<dbReference type="EMBL" id="JABCRI010000001">
    <property type="protein sequence ID" value="KAF8414046.1"/>
    <property type="molecule type" value="Genomic_DNA"/>
</dbReference>
<dbReference type="InterPro" id="IPR027417">
    <property type="entry name" value="P-loop_NTPase"/>
</dbReference>
<comment type="caution">
    <text evidence="8">The sequence shown here is derived from an EMBL/GenBank/DDBJ whole genome shotgun (WGS) entry which is preliminary data.</text>
</comment>
<sequence>MSVPDPLVQVLLQQLLTELLARAQFAIEFQSEFEEMQLKLHFMQAFLTDADNLKKKYRTVRETLTELRELIYEADDILLDCLLKADYRKGSPLCYSFSPKELFYRYRTGKRLSNINVRIGKMEKNFRSYITPIIGQTSQNENNSRIVRWTSQAFDQSEIVGLAEDTRKILGWILPMNEEFHRVGIVGMGGLGKTTITQKIFKDKLVVDCFEKRIWVSVSQTFSEPEIMRSMLKQLGEDESGSDIGELLHKIHQVLTDKRYLIVMDDVWSTVSGWWDRISTGLPKKMGQGSSIIITTRNEDVARSMGVVEARIHRPKILNEEESWSLFCKIAFSATKGVCKNLQFKKVGNDIVKKCRGLPLAIKTIGGLLSSKIHSLGDWKRIYDNFHDELATQESNSSVMASLQLSYDELPAHLKHCILCFSIYPEDYEISADQLVHWWIGEGFVVFGRSAKTALELAFDYLSELISRCLVEVMNRRHYDGRVYFCKMHDMVRDMTIKIARDETFGSFDGKGREIITANSRRLGFTASMDMQPLASNSKLRALLLMTNCQIDLSRKAGLARVKSLRVLDLSHNKLENISIEDLLGWMSSLKRLSYLHLHGVASLRELPYAIGKLLRNLHILVLTECNNLQKLPPSFTTLQRLTVLNIGSCSSLQYLPQGLKRLSNLQDLSGFKLASPAHTDACRLVELKDLTQLRVLRIDISEEAEIADDELTVLSELHQLQVLSINTEECENREILRKLDKLSPPPHLMELYLRYYCGEATPNWINPTSLCELQYLCIENGELTCISPSFWGGNGSPWKIEGLCLKFLPRLQVEWAMVQSAMPLLRYLEVSHCYMLQSFPCNIMNLGYWRKNEEEEEIGEMESI</sequence>
<feature type="domain" description="Disease resistance N-terminal" evidence="5">
    <location>
        <begin position="8"/>
        <end position="90"/>
    </location>
</feature>
<evidence type="ECO:0000259" key="5">
    <source>
        <dbReference type="Pfam" id="PF18052"/>
    </source>
</evidence>
<dbReference type="PROSITE" id="PS51450">
    <property type="entry name" value="LRR"/>
    <property type="match status" value="1"/>
</dbReference>
<evidence type="ECO:0000256" key="2">
    <source>
        <dbReference type="ARBA" id="ARBA00022741"/>
    </source>
</evidence>
<evidence type="ECO:0000259" key="7">
    <source>
        <dbReference type="Pfam" id="PF23598"/>
    </source>
</evidence>
<keyword evidence="3" id="KW-0611">Plant defense</keyword>
<evidence type="ECO:0000256" key="1">
    <source>
        <dbReference type="ARBA" id="ARBA00022737"/>
    </source>
</evidence>
<dbReference type="AlphaFoldDB" id="A0A835DS45"/>
<dbReference type="GO" id="GO:0043531">
    <property type="term" value="F:ADP binding"/>
    <property type="evidence" value="ECO:0007669"/>
    <property type="project" value="InterPro"/>
</dbReference>
<gene>
    <name evidence="8" type="ORF">HHK36_002045</name>
</gene>
<dbReference type="InterPro" id="IPR032675">
    <property type="entry name" value="LRR_dom_sf"/>
</dbReference>
<dbReference type="InterPro" id="IPR042197">
    <property type="entry name" value="Apaf_helical"/>
</dbReference>
<organism evidence="8 9">
    <name type="scientific">Tetracentron sinense</name>
    <name type="common">Spur-leaf</name>
    <dbReference type="NCBI Taxonomy" id="13715"/>
    <lineage>
        <taxon>Eukaryota</taxon>
        <taxon>Viridiplantae</taxon>
        <taxon>Streptophyta</taxon>
        <taxon>Embryophyta</taxon>
        <taxon>Tracheophyta</taxon>
        <taxon>Spermatophyta</taxon>
        <taxon>Magnoliopsida</taxon>
        <taxon>Trochodendrales</taxon>
        <taxon>Trochodendraceae</taxon>
        <taxon>Tetracentron</taxon>
    </lineage>
</organism>
<dbReference type="OMA" id="WWDRISR"/>
<keyword evidence="1" id="KW-0677">Repeat</keyword>
<dbReference type="InterPro" id="IPR001611">
    <property type="entry name" value="Leu-rich_rpt"/>
</dbReference>
<dbReference type="Gene3D" id="1.10.10.10">
    <property type="entry name" value="Winged helix-like DNA-binding domain superfamily/Winged helix DNA-binding domain"/>
    <property type="match status" value="1"/>
</dbReference>
<dbReference type="InterPro" id="IPR058922">
    <property type="entry name" value="WHD_DRP"/>
</dbReference>
<feature type="domain" description="Disease resistance R13L4/SHOC-2-like LRR" evidence="7">
    <location>
        <begin position="546"/>
        <end position="780"/>
    </location>
</feature>
<dbReference type="PANTHER" id="PTHR23155">
    <property type="entry name" value="DISEASE RESISTANCE PROTEIN RP"/>
    <property type="match status" value="1"/>
</dbReference>
<reference evidence="8 9" key="1">
    <citation type="submission" date="2020-04" db="EMBL/GenBank/DDBJ databases">
        <title>Plant Genome Project.</title>
        <authorList>
            <person name="Zhang R.-G."/>
        </authorList>
    </citation>
    <scope>NUCLEOTIDE SEQUENCE [LARGE SCALE GENOMIC DNA]</scope>
    <source>
        <strain evidence="8">YNK0</strain>
        <tissue evidence="8">Leaf</tissue>
    </source>
</reference>
<dbReference type="Gene3D" id="1.10.8.430">
    <property type="entry name" value="Helical domain of apoptotic protease-activating factors"/>
    <property type="match status" value="1"/>
</dbReference>
<name>A0A835DS45_TETSI</name>
<dbReference type="Gene3D" id="1.20.5.4130">
    <property type="match status" value="1"/>
</dbReference>
<dbReference type="PANTHER" id="PTHR23155:SF759">
    <property type="entry name" value="AAA+ ATPASE DOMAIN-CONTAINING PROTEIN"/>
    <property type="match status" value="1"/>
</dbReference>
<dbReference type="Proteomes" id="UP000655225">
    <property type="component" value="Unassembled WGS sequence"/>
</dbReference>
<dbReference type="Gene3D" id="3.80.10.10">
    <property type="entry name" value="Ribonuclease Inhibitor"/>
    <property type="match status" value="1"/>
</dbReference>
<dbReference type="InterPro" id="IPR055414">
    <property type="entry name" value="LRR_R13L4/SHOC2-like"/>
</dbReference>
<dbReference type="PRINTS" id="PR00364">
    <property type="entry name" value="DISEASERSIST"/>
</dbReference>
<dbReference type="Pfam" id="PF23559">
    <property type="entry name" value="WHD_DRP"/>
    <property type="match status" value="1"/>
</dbReference>
<keyword evidence="2" id="KW-0547">Nucleotide-binding</keyword>
<evidence type="ECO:0000313" key="8">
    <source>
        <dbReference type="EMBL" id="KAF8414046.1"/>
    </source>
</evidence>
<dbReference type="FunFam" id="1.10.10.10:FF:000322">
    <property type="entry name" value="Probable disease resistance protein At1g63360"/>
    <property type="match status" value="1"/>
</dbReference>
<accession>A0A835DS45</accession>
<dbReference type="Pfam" id="PF23598">
    <property type="entry name" value="LRR_14"/>
    <property type="match status" value="1"/>
</dbReference>
<dbReference type="Pfam" id="PF00931">
    <property type="entry name" value="NB-ARC"/>
    <property type="match status" value="1"/>
</dbReference>
<dbReference type="GO" id="GO:0098542">
    <property type="term" value="P:defense response to other organism"/>
    <property type="evidence" value="ECO:0007669"/>
    <property type="project" value="TreeGrafter"/>
</dbReference>
<evidence type="ECO:0000259" key="4">
    <source>
        <dbReference type="Pfam" id="PF00931"/>
    </source>
</evidence>
<dbReference type="SUPFAM" id="SSF52058">
    <property type="entry name" value="L domain-like"/>
    <property type="match status" value="1"/>
</dbReference>
<dbReference type="InterPro" id="IPR044974">
    <property type="entry name" value="Disease_R_plants"/>
</dbReference>
<dbReference type="InterPro" id="IPR036388">
    <property type="entry name" value="WH-like_DNA-bd_sf"/>
</dbReference>
<feature type="domain" description="Disease resistance protein winged helix" evidence="6">
    <location>
        <begin position="423"/>
        <end position="495"/>
    </location>
</feature>
<dbReference type="OrthoDB" id="2973320at2759"/>